<evidence type="ECO:0000259" key="1">
    <source>
        <dbReference type="PROSITE" id="PS50995"/>
    </source>
</evidence>
<dbReference type="InterPro" id="IPR000835">
    <property type="entry name" value="HTH_MarR-typ"/>
</dbReference>
<reference evidence="2" key="1">
    <citation type="submission" date="2006-10" db="EMBL/GenBank/DDBJ databases">
        <title>Complete sequence of Solibacter usitatus Ellin6076.</title>
        <authorList>
            <consortium name="US DOE Joint Genome Institute"/>
            <person name="Copeland A."/>
            <person name="Lucas S."/>
            <person name="Lapidus A."/>
            <person name="Barry K."/>
            <person name="Detter J.C."/>
            <person name="Glavina del Rio T."/>
            <person name="Hammon N."/>
            <person name="Israni S."/>
            <person name="Dalin E."/>
            <person name="Tice H."/>
            <person name="Pitluck S."/>
            <person name="Thompson L.S."/>
            <person name="Brettin T."/>
            <person name="Bruce D."/>
            <person name="Han C."/>
            <person name="Tapia R."/>
            <person name="Gilna P."/>
            <person name="Schmutz J."/>
            <person name="Larimer F."/>
            <person name="Land M."/>
            <person name="Hauser L."/>
            <person name="Kyrpides N."/>
            <person name="Mikhailova N."/>
            <person name="Janssen P.H."/>
            <person name="Kuske C.R."/>
            <person name="Richardson P."/>
        </authorList>
    </citation>
    <scope>NUCLEOTIDE SEQUENCE</scope>
    <source>
        <strain evidence="2">Ellin6076</strain>
    </source>
</reference>
<dbReference type="InterPro" id="IPR039422">
    <property type="entry name" value="MarR/SlyA-like"/>
</dbReference>
<dbReference type="InterPro" id="IPR036388">
    <property type="entry name" value="WH-like_DNA-bd_sf"/>
</dbReference>
<dbReference type="STRING" id="234267.Acid_5031"/>
<dbReference type="PANTHER" id="PTHR33164:SF101">
    <property type="entry name" value="TRANSCRIPTIONAL REPRESSOR MPRA"/>
    <property type="match status" value="1"/>
</dbReference>
<dbReference type="SUPFAM" id="SSF46785">
    <property type="entry name" value="Winged helix' DNA-binding domain"/>
    <property type="match status" value="1"/>
</dbReference>
<protein>
    <submittedName>
        <fullName evidence="2">Transcriptional regulator, MarR family</fullName>
    </submittedName>
</protein>
<proteinExistence type="predicted"/>
<dbReference type="Gene3D" id="1.10.10.10">
    <property type="entry name" value="Winged helix-like DNA-binding domain superfamily/Winged helix DNA-binding domain"/>
    <property type="match status" value="1"/>
</dbReference>
<dbReference type="PROSITE" id="PS50995">
    <property type="entry name" value="HTH_MARR_2"/>
    <property type="match status" value="1"/>
</dbReference>
<dbReference type="KEGG" id="sus:Acid_5031"/>
<dbReference type="eggNOG" id="COG1846">
    <property type="taxonomic scope" value="Bacteria"/>
</dbReference>
<accession>Q01WH9</accession>
<organism evidence="2">
    <name type="scientific">Solibacter usitatus (strain Ellin6076)</name>
    <dbReference type="NCBI Taxonomy" id="234267"/>
    <lineage>
        <taxon>Bacteria</taxon>
        <taxon>Pseudomonadati</taxon>
        <taxon>Acidobacteriota</taxon>
        <taxon>Terriglobia</taxon>
        <taxon>Bryobacterales</taxon>
        <taxon>Solibacteraceae</taxon>
        <taxon>Candidatus Solibacter</taxon>
    </lineage>
</organism>
<dbReference type="OrthoDB" id="121155at2"/>
<gene>
    <name evidence="2" type="ordered locus">Acid_5031</name>
</gene>
<name>Q01WH9_SOLUE</name>
<dbReference type="EMBL" id="CP000473">
    <property type="protein sequence ID" value="ABJ85986.1"/>
    <property type="molecule type" value="Genomic_DNA"/>
</dbReference>
<dbReference type="HOGENOM" id="CLU_083287_27_2_0"/>
<dbReference type="InParanoid" id="Q01WH9"/>
<dbReference type="PRINTS" id="PR00598">
    <property type="entry name" value="HTHMARR"/>
</dbReference>
<dbReference type="GO" id="GO:0003700">
    <property type="term" value="F:DNA-binding transcription factor activity"/>
    <property type="evidence" value="ECO:0007669"/>
    <property type="project" value="InterPro"/>
</dbReference>
<dbReference type="AlphaFoldDB" id="Q01WH9"/>
<feature type="domain" description="HTH marR-type" evidence="1">
    <location>
        <begin position="19"/>
        <end position="153"/>
    </location>
</feature>
<dbReference type="SMART" id="SM00347">
    <property type="entry name" value="HTH_MARR"/>
    <property type="match status" value="1"/>
</dbReference>
<dbReference type="FunCoup" id="Q01WH9">
    <property type="interactions" value="190"/>
</dbReference>
<dbReference type="InterPro" id="IPR036390">
    <property type="entry name" value="WH_DNA-bd_sf"/>
</dbReference>
<evidence type="ECO:0000313" key="2">
    <source>
        <dbReference type="EMBL" id="ABJ85986.1"/>
    </source>
</evidence>
<sequence length="155" mass="17703">MAGRLQQEIHQTKAIRLLEEEATLNIVRTADFLMQGLMDLLKPFALSPTQYNVLRILRGAGEAGASCKDVGARMVTRDPDITRLMDRLEKRGLLTRDRAKEDRRFVTHRLTRAGLGLVNELDRPIDALHRRTMRHVKPERLRELVGLLEEVRSAG</sequence>
<dbReference type="Pfam" id="PF01047">
    <property type="entry name" value="MarR"/>
    <property type="match status" value="1"/>
</dbReference>
<dbReference type="GO" id="GO:0006950">
    <property type="term" value="P:response to stress"/>
    <property type="evidence" value="ECO:0007669"/>
    <property type="project" value="TreeGrafter"/>
</dbReference>
<dbReference type="PANTHER" id="PTHR33164">
    <property type="entry name" value="TRANSCRIPTIONAL REGULATOR, MARR FAMILY"/>
    <property type="match status" value="1"/>
</dbReference>